<dbReference type="PANTHER" id="PTHR11799:SF30">
    <property type="entry name" value="SERUM PARAOXONASE_ARYLESTERASE 2"/>
    <property type="match status" value="1"/>
</dbReference>
<protein>
    <recommendedName>
        <fullName evidence="3">Paraoxonase</fullName>
    </recommendedName>
</protein>
<reference evidence="2" key="1">
    <citation type="journal article" date="2021" name="BMC Genomics">
        <title>Chromosome-level genome assembly and manually-curated proteome of model necrotroph Parastagonospora nodorum Sn15 reveals a genome-wide trove of candidate effector homologs, and redundancy of virulence-related functions within an accessory chromosome.</title>
        <authorList>
            <person name="Bertazzoni S."/>
            <person name="Jones D.A.B."/>
            <person name="Phan H.T."/>
            <person name="Tan K.-C."/>
            <person name="Hane J.K."/>
        </authorList>
    </citation>
    <scope>NUCLEOTIDE SEQUENCE [LARGE SCALE GENOMIC DNA]</scope>
    <source>
        <strain evidence="2">SN15 / ATCC MYA-4574 / FGSC 10173)</strain>
    </source>
</reference>
<evidence type="ECO:0008006" key="3">
    <source>
        <dbReference type="Google" id="ProtNLM"/>
    </source>
</evidence>
<proteinExistence type="predicted"/>
<evidence type="ECO:0000313" key="1">
    <source>
        <dbReference type="EMBL" id="QRC90879.1"/>
    </source>
</evidence>
<dbReference type="AlphaFoldDB" id="A0A7U2EQ03"/>
<dbReference type="InterPro" id="IPR051288">
    <property type="entry name" value="Serum_paraoxonase/arylesterase"/>
</dbReference>
<accession>A0A7U2EQ03</accession>
<dbReference type="Gene3D" id="2.120.10.30">
    <property type="entry name" value="TolB, C-terminal domain"/>
    <property type="match status" value="1"/>
</dbReference>
<dbReference type="PANTHER" id="PTHR11799">
    <property type="entry name" value="PARAOXONASE"/>
    <property type="match status" value="1"/>
</dbReference>
<dbReference type="EMBL" id="CP069023">
    <property type="protein sequence ID" value="QRC90879.1"/>
    <property type="molecule type" value="Genomic_DNA"/>
</dbReference>
<dbReference type="KEGG" id="pno:SNOG_00401"/>
<keyword evidence="2" id="KW-1185">Reference proteome</keyword>
<evidence type="ECO:0000313" key="2">
    <source>
        <dbReference type="Proteomes" id="UP000663193"/>
    </source>
</evidence>
<dbReference type="RefSeq" id="XP_001791087.1">
    <property type="nucleotide sequence ID" value="XM_001791035.1"/>
</dbReference>
<name>A0A7U2EQ03_PHANO</name>
<dbReference type="SUPFAM" id="SSF63829">
    <property type="entry name" value="Calcium-dependent phosphotriesterase"/>
    <property type="match status" value="1"/>
</dbReference>
<dbReference type="InterPro" id="IPR011042">
    <property type="entry name" value="6-blade_b-propeller_TolB-like"/>
</dbReference>
<dbReference type="VEuPathDB" id="FungiDB:JI435_004010"/>
<gene>
    <name evidence="1" type="ORF">JI435_004010</name>
</gene>
<sequence>MATIKRAIYLVLFAVAAPYFYDRYLAFSNIVANGPGKLEPVYAFSSHELKFTDKLKNCEDLILHEELGIAFLSCDPGRDRWNTVMGHFHTPRLSQPQGTIWVYNYASTPDTITPLSFINFPREDDFHPLGILFDPKTSRLYVINHSRHSGSVIEIFELSLTNHTATHVQTLSHPLLHTPNSMEILDSGNLLVTNDHYLRAAVSPALSKIETFSGIPGGTIVSISPSSPETAKILARVSFANGIAKLNETTIVVASSAKPGLYIYHLTPTGDFELAKFVRTPSGPDNLSVDAHGKVLIAGHPYVPTLMQVAEGRWKCDEDETEEERRACGCWAGSWVGEWSEEEGVRTLLKAGGGEVCSSSSAVRDVGRGIGMVSMLYGRGLVVFRE</sequence>
<organism evidence="1 2">
    <name type="scientific">Phaeosphaeria nodorum (strain SN15 / ATCC MYA-4574 / FGSC 10173)</name>
    <name type="common">Glume blotch fungus</name>
    <name type="synonym">Parastagonospora nodorum</name>
    <dbReference type="NCBI Taxonomy" id="321614"/>
    <lineage>
        <taxon>Eukaryota</taxon>
        <taxon>Fungi</taxon>
        <taxon>Dikarya</taxon>
        <taxon>Ascomycota</taxon>
        <taxon>Pezizomycotina</taxon>
        <taxon>Dothideomycetes</taxon>
        <taxon>Pleosporomycetidae</taxon>
        <taxon>Pleosporales</taxon>
        <taxon>Pleosporineae</taxon>
        <taxon>Phaeosphaeriaceae</taxon>
        <taxon>Parastagonospora</taxon>
    </lineage>
</organism>
<dbReference type="OrthoDB" id="5307922at2759"/>
<dbReference type="Proteomes" id="UP000663193">
    <property type="component" value="Chromosome 1"/>
</dbReference>